<dbReference type="InterPro" id="IPR025736">
    <property type="entry name" value="PucR_C-HTH_dom"/>
</dbReference>
<gene>
    <name evidence="2" type="ORF">C8E87_0556</name>
</gene>
<proteinExistence type="predicted"/>
<dbReference type="PANTHER" id="PTHR33744:SF7">
    <property type="entry name" value="PUCR FAMILY TRANSCRIPTIONAL REGULATOR"/>
    <property type="match status" value="1"/>
</dbReference>
<dbReference type="OrthoDB" id="5051269at2"/>
<reference evidence="2 3" key="1">
    <citation type="submission" date="2019-03" db="EMBL/GenBank/DDBJ databases">
        <title>Sequencing the genomes of 1000 actinobacteria strains.</title>
        <authorList>
            <person name="Klenk H.-P."/>
        </authorList>
    </citation>
    <scope>NUCLEOTIDE SEQUENCE [LARGE SCALE GENOMIC DNA]</scope>
    <source>
        <strain evidence="2 3">DSM 43805</strain>
    </source>
</reference>
<organism evidence="2 3">
    <name type="scientific">Paractinoplanes brasiliensis</name>
    <dbReference type="NCBI Taxonomy" id="52695"/>
    <lineage>
        <taxon>Bacteria</taxon>
        <taxon>Bacillati</taxon>
        <taxon>Actinomycetota</taxon>
        <taxon>Actinomycetes</taxon>
        <taxon>Micromonosporales</taxon>
        <taxon>Micromonosporaceae</taxon>
        <taxon>Paractinoplanes</taxon>
    </lineage>
</organism>
<accession>A0A4R6JQQ8</accession>
<dbReference type="PANTHER" id="PTHR33744">
    <property type="entry name" value="CARBOHYDRATE DIACID REGULATOR"/>
    <property type="match status" value="1"/>
</dbReference>
<feature type="domain" description="PucR C-terminal helix-turn-helix" evidence="1">
    <location>
        <begin position="257"/>
        <end position="312"/>
    </location>
</feature>
<dbReference type="Gene3D" id="1.10.10.2840">
    <property type="entry name" value="PucR C-terminal helix-turn-helix domain"/>
    <property type="match status" value="1"/>
</dbReference>
<sequence>MKDLAVRLEALDADAGAALRVIAYFDSLTESRAGLQAIVRGAAVLAGVPARLDDAERRVHVRITPAGVSEASAEPADTGWPRTEIGARAVLALERTGEPGPVDAMILERAAGAARAVLDRTRGRAPAEDPALVELIVDAAAPLSVREVAARKLGLDGPVRAAARPAGPLVLPAGAAVPPGRIGLGPAVPVADLPASYAAARVALRFAADGTDDDPGPPVVAYESLGGLALLAAAPLPEAIPDLDALAHAMASAPWALATLQAFADTASLRAAATALRLHHSTLQDRIIHLEHLLGWPTRTTAGKLRLQIALALRRLARHP</sequence>
<evidence type="ECO:0000313" key="2">
    <source>
        <dbReference type="EMBL" id="TDO36965.1"/>
    </source>
</evidence>
<dbReference type="AlphaFoldDB" id="A0A4R6JQQ8"/>
<dbReference type="Pfam" id="PF13556">
    <property type="entry name" value="HTH_30"/>
    <property type="match status" value="1"/>
</dbReference>
<dbReference type="RefSeq" id="WP_133871651.1">
    <property type="nucleotide sequence ID" value="NZ_BOMD01000072.1"/>
</dbReference>
<name>A0A4R6JQQ8_9ACTN</name>
<keyword evidence="3" id="KW-1185">Reference proteome</keyword>
<dbReference type="EMBL" id="SNWR01000001">
    <property type="protein sequence ID" value="TDO36965.1"/>
    <property type="molecule type" value="Genomic_DNA"/>
</dbReference>
<evidence type="ECO:0000313" key="3">
    <source>
        <dbReference type="Proteomes" id="UP000294901"/>
    </source>
</evidence>
<comment type="caution">
    <text evidence="2">The sequence shown here is derived from an EMBL/GenBank/DDBJ whole genome shotgun (WGS) entry which is preliminary data.</text>
</comment>
<protein>
    <submittedName>
        <fullName evidence="2">PucR-like helix-turn-helix protein</fullName>
    </submittedName>
</protein>
<evidence type="ECO:0000259" key="1">
    <source>
        <dbReference type="Pfam" id="PF13556"/>
    </source>
</evidence>
<dbReference type="Proteomes" id="UP000294901">
    <property type="component" value="Unassembled WGS sequence"/>
</dbReference>
<dbReference type="InterPro" id="IPR042070">
    <property type="entry name" value="PucR_C-HTH_sf"/>
</dbReference>
<dbReference type="InterPro" id="IPR051448">
    <property type="entry name" value="CdaR-like_regulators"/>
</dbReference>